<proteinExistence type="predicted"/>
<sequence length="232" mass="25685">MYTYIACSPYYRYYYDSLFTNLLITNIDSFSNLDNSAYTILAPIPAKPAKITPAVRYTAAYKAKQRKSAKACAIAGRTAAAKRRKKRKEATANTQAYKLAKKEDLRRSKRTAGGNTGRYTTNSGLTANKDDNNAYNRAYMPPAKAEEEEEEEGGSSNNNSVNSSTNDSADKGEGSSARKRSKGASRCKDTPLYKQQRIVSYPYSPPSMLYADLYVYYIQVVTAGKGQSPNNI</sequence>
<evidence type="ECO:0000313" key="3">
    <source>
        <dbReference type="Proteomes" id="UP001217918"/>
    </source>
</evidence>
<dbReference type="EMBL" id="JAQQPM010000005">
    <property type="protein sequence ID" value="KAK2072139.1"/>
    <property type="molecule type" value="Genomic_DNA"/>
</dbReference>
<evidence type="ECO:0000313" key="2">
    <source>
        <dbReference type="EMBL" id="KAK2072139.1"/>
    </source>
</evidence>
<feature type="compositionally biased region" description="Low complexity" evidence="1">
    <location>
        <begin position="154"/>
        <end position="166"/>
    </location>
</feature>
<evidence type="ECO:0000256" key="1">
    <source>
        <dbReference type="SAM" id="MobiDB-lite"/>
    </source>
</evidence>
<keyword evidence="3" id="KW-1185">Reference proteome</keyword>
<name>A0AAD9I6H0_9PEZI</name>
<accession>A0AAD9I6H0</accession>
<feature type="region of interest" description="Disordered" evidence="1">
    <location>
        <begin position="80"/>
        <end position="189"/>
    </location>
</feature>
<comment type="caution">
    <text evidence="2">The sequence shown here is derived from an EMBL/GenBank/DDBJ whole genome shotgun (WGS) entry which is preliminary data.</text>
</comment>
<reference evidence="2" key="1">
    <citation type="journal article" date="2023" name="Mol. Plant Microbe Interact.">
        <title>Elucidating the Obligate Nature and Biological Capacity of an Invasive Fungal Corn Pathogen.</title>
        <authorList>
            <person name="MacCready J.S."/>
            <person name="Roggenkamp E.M."/>
            <person name="Gdanetz K."/>
            <person name="Chilvers M.I."/>
        </authorList>
    </citation>
    <scope>NUCLEOTIDE SEQUENCE</scope>
    <source>
        <strain evidence="2">PM02</strain>
    </source>
</reference>
<feature type="compositionally biased region" description="Polar residues" evidence="1">
    <location>
        <begin position="117"/>
        <end position="126"/>
    </location>
</feature>
<organism evidence="2 3">
    <name type="scientific">Phyllachora maydis</name>
    <dbReference type="NCBI Taxonomy" id="1825666"/>
    <lineage>
        <taxon>Eukaryota</taxon>
        <taxon>Fungi</taxon>
        <taxon>Dikarya</taxon>
        <taxon>Ascomycota</taxon>
        <taxon>Pezizomycotina</taxon>
        <taxon>Sordariomycetes</taxon>
        <taxon>Sordariomycetidae</taxon>
        <taxon>Phyllachorales</taxon>
        <taxon>Phyllachoraceae</taxon>
        <taxon>Phyllachora</taxon>
    </lineage>
</organism>
<protein>
    <submittedName>
        <fullName evidence="2">Uncharacterized protein</fullName>
    </submittedName>
</protein>
<gene>
    <name evidence="2" type="ORF">P8C59_006511</name>
</gene>
<dbReference type="Proteomes" id="UP001217918">
    <property type="component" value="Unassembled WGS sequence"/>
</dbReference>
<dbReference type="AlphaFoldDB" id="A0AAD9I6H0"/>